<dbReference type="GeneID" id="14909722"/>
<dbReference type="InterPro" id="IPR017930">
    <property type="entry name" value="Myb_dom"/>
</dbReference>
<dbReference type="InterPro" id="IPR009057">
    <property type="entry name" value="Homeodomain-like_sf"/>
</dbReference>
<gene>
    <name evidence="6" type="ORF">IMG5_050000</name>
</gene>
<feature type="compositionally biased region" description="Low complexity" evidence="3">
    <location>
        <begin position="272"/>
        <end position="283"/>
    </location>
</feature>
<dbReference type="FunFam" id="1.10.10.60:FF:000010">
    <property type="entry name" value="Transcriptional activator Myb isoform A"/>
    <property type="match status" value="1"/>
</dbReference>
<dbReference type="EMBL" id="GL983427">
    <property type="protein sequence ID" value="EGR33540.1"/>
    <property type="molecule type" value="Genomic_DNA"/>
</dbReference>
<feature type="domain" description="HTH myb-type" evidence="5">
    <location>
        <begin position="91"/>
        <end position="142"/>
    </location>
</feature>
<dbReference type="PROSITE" id="PS50090">
    <property type="entry name" value="MYB_LIKE"/>
    <property type="match status" value="2"/>
</dbReference>
<dbReference type="RefSeq" id="XP_004037526.1">
    <property type="nucleotide sequence ID" value="XM_004037478.1"/>
</dbReference>
<dbReference type="OMA" id="SMAYPCA"/>
<feature type="non-terminal residue" evidence="6">
    <location>
        <position position="283"/>
    </location>
</feature>
<dbReference type="STRING" id="857967.G0QMM1"/>
<keyword evidence="7" id="KW-1185">Reference proteome</keyword>
<name>G0QMM1_ICHMU</name>
<feature type="domain" description="HTH myb-type" evidence="5">
    <location>
        <begin position="146"/>
        <end position="193"/>
    </location>
</feature>
<dbReference type="Proteomes" id="UP000008983">
    <property type="component" value="Unassembled WGS sequence"/>
</dbReference>
<evidence type="ECO:0000313" key="6">
    <source>
        <dbReference type="EMBL" id="EGR33540.1"/>
    </source>
</evidence>
<dbReference type="GO" id="GO:0000978">
    <property type="term" value="F:RNA polymerase II cis-regulatory region sequence-specific DNA binding"/>
    <property type="evidence" value="ECO:0007669"/>
    <property type="project" value="TreeGrafter"/>
</dbReference>
<dbReference type="SUPFAM" id="SSF46689">
    <property type="entry name" value="Homeodomain-like"/>
    <property type="match status" value="1"/>
</dbReference>
<evidence type="ECO:0000256" key="3">
    <source>
        <dbReference type="SAM" id="MobiDB-lite"/>
    </source>
</evidence>
<organism evidence="6 7">
    <name type="scientific">Ichthyophthirius multifiliis</name>
    <name type="common">White spot disease agent</name>
    <name type="synonym">Ich</name>
    <dbReference type="NCBI Taxonomy" id="5932"/>
    <lineage>
        <taxon>Eukaryota</taxon>
        <taxon>Sar</taxon>
        <taxon>Alveolata</taxon>
        <taxon>Ciliophora</taxon>
        <taxon>Intramacronucleata</taxon>
        <taxon>Oligohymenophorea</taxon>
        <taxon>Hymenostomatida</taxon>
        <taxon>Ophryoglenina</taxon>
        <taxon>Ichthyophthirius</taxon>
    </lineage>
</organism>
<feature type="compositionally biased region" description="Basic residues" evidence="3">
    <location>
        <begin position="78"/>
        <end position="92"/>
    </location>
</feature>
<evidence type="ECO:0000259" key="4">
    <source>
        <dbReference type="PROSITE" id="PS50090"/>
    </source>
</evidence>
<proteinExistence type="predicted"/>
<evidence type="ECO:0000256" key="1">
    <source>
        <dbReference type="ARBA" id="ARBA00022737"/>
    </source>
</evidence>
<dbReference type="GO" id="GO:0000981">
    <property type="term" value="F:DNA-binding transcription factor activity, RNA polymerase II-specific"/>
    <property type="evidence" value="ECO:0007669"/>
    <property type="project" value="TreeGrafter"/>
</dbReference>
<feature type="non-terminal residue" evidence="6">
    <location>
        <position position="1"/>
    </location>
</feature>
<dbReference type="eggNOG" id="KOG0048">
    <property type="taxonomic scope" value="Eukaryota"/>
</dbReference>
<feature type="domain" description="Myb-like" evidence="4">
    <location>
        <begin position="87"/>
        <end position="138"/>
    </location>
</feature>
<dbReference type="PANTHER" id="PTHR45614:SF274">
    <property type="entry name" value="MYB-LIKE DNA-BINDING PROTEIN"/>
    <property type="match status" value="1"/>
</dbReference>
<evidence type="ECO:0000259" key="5">
    <source>
        <dbReference type="PROSITE" id="PS51294"/>
    </source>
</evidence>
<dbReference type="Gene3D" id="1.10.10.60">
    <property type="entry name" value="Homeodomain-like"/>
    <property type="match status" value="2"/>
</dbReference>
<dbReference type="OrthoDB" id="2143914at2759"/>
<feature type="domain" description="Myb-like" evidence="4">
    <location>
        <begin position="139"/>
        <end position="189"/>
    </location>
</feature>
<accession>G0QMM1</accession>
<dbReference type="CDD" id="cd00167">
    <property type="entry name" value="SANT"/>
    <property type="match status" value="2"/>
</dbReference>
<keyword evidence="2 6" id="KW-0238">DNA-binding</keyword>
<feature type="region of interest" description="Disordered" evidence="3">
    <location>
        <begin position="263"/>
        <end position="283"/>
    </location>
</feature>
<feature type="region of interest" description="Disordered" evidence="3">
    <location>
        <begin position="48"/>
        <end position="95"/>
    </location>
</feature>
<dbReference type="SMART" id="SM00717">
    <property type="entry name" value="SANT"/>
    <property type="match status" value="2"/>
</dbReference>
<dbReference type="PROSITE" id="PS51294">
    <property type="entry name" value="HTH_MYB"/>
    <property type="match status" value="2"/>
</dbReference>
<dbReference type="PANTHER" id="PTHR45614">
    <property type="entry name" value="MYB PROTEIN-RELATED"/>
    <property type="match status" value="1"/>
</dbReference>
<dbReference type="GO" id="GO:0005634">
    <property type="term" value="C:nucleus"/>
    <property type="evidence" value="ECO:0007669"/>
    <property type="project" value="TreeGrafter"/>
</dbReference>
<dbReference type="InParanoid" id="G0QMM1"/>
<evidence type="ECO:0000256" key="2">
    <source>
        <dbReference type="ARBA" id="ARBA00023125"/>
    </source>
</evidence>
<sequence>KKNKNKLKFMFEIQIPQNSIHHISNENQSLQSIKLNLQEVLEKASEEGILAEDQSNNLQQSEQKDKTKSEQCNSVQKSIHKQKNKRQAKAKKMPWTDEQDQKIIELVQEHGPQKWTYIAEHIPGRIGKQCRERWYNHLNPEINKFPWQKDEEWILFLCHRHFGNKWAYITRYLRGRTDNAIKNHWNSSMKKRIPEFMNRYKDLKEKNEKIQYSISEQFKQQEIKIMKFLENDKLLEQKDQQEKQEITVKKKISKKIYKSSKKNNHFITPKDNNNTLNENIDNS</sequence>
<reference evidence="6 7" key="1">
    <citation type="submission" date="2011-07" db="EMBL/GenBank/DDBJ databases">
        <authorList>
            <person name="Coyne R."/>
            <person name="Brami D."/>
            <person name="Johnson J."/>
            <person name="Hostetler J."/>
            <person name="Hannick L."/>
            <person name="Clark T."/>
            <person name="Cassidy-Hanley D."/>
            <person name="Inman J."/>
        </authorList>
    </citation>
    <scope>NUCLEOTIDE SEQUENCE [LARGE SCALE GENOMIC DNA]</scope>
    <source>
        <strain evidence="6 7">G5</strain>
    </source>
</reference>
<dbReference type="Pfam" id="PF00249">
    <property type="entry name" value="Myb_DNA-binding"/>
    <property type="match status" value="2"/>
</dbReference>
<dbReference type="InterPro" id="IPR001005">
    <property type="entry name" value="SANT/Myb"/>
</dbReference>
<keyword evidence="1" id="KW-0677">Repeat</keyword>
<dbReference type="InterPro" id="IPR050560">
    <property type="entry name" value="MYB_TF"/>
</dbReference>
<dbReference type="AlphaFoldDB" id="G0QMM1"/>
<evidence type="ECO:0000313" key="7">
    <source>
        <dbReference type="Proteomes" id="UP000008983"/>
    </source>
</evidence>
<protein>
    <submittedName>
        <fullName evidence="6">Myb-like DNA-binding domain protein</fullName>
    </submittedName>
</protein>